<dbReference type="OrthoDB" id="1431934at2759"/>
<evidence type="ECO:0000313" key="3">
    <source>
        <dbReference type="EMBL" id="NXS13942.1"/>
    </source>
</evidence>
<feature type="transmembrane region" description="Helical" evidence="2">
    <location>
        <begin position="21"/>
        <end position="49"/>
    </location>
</feature>
<dbReference type="Proteomes" id="UP000560066">
    <property type="component" value="Unassembled WGS sequence"/>
</dbReference>
<dbReference type="GO" id="GO:0016874">
    <property type="term" value="F:ligase activity"/>
    <property type="evidence" value="ECO:0007669"/>
    <property type="project" value="UniProtKB-KW"/>
</dbReference>
<reference evidence="3 4" key="1">
    <citation type="submission" date="2019-09" db="EMBL/GenBank/DDBJ databases">
        <title>Bird 10,000 Genomes (B10K) Project - Family phase.</title>
        <authorList>
            <person name="Zhang G."/>
        </authorList>
    </citation>
    <scope>NUCLEOTIDE SEQUENCE [LARGE SCALE GENOMIC DNA]</scope>
    <source>
        <strain evidence="3">B10K-DU-002-79</strain>
    </source>
</reference>
<proteinExistence type="predicted"/>
<feature type="non-terminal residue" evidence="3">
    <location>
        <position position="1"/>
    </location>
</feature>
<evidence type="ECO:0000313" key="4">
    <source>
        <dbReference type="Proteomes" id="UP000560066"/>
    </source>
</evidence>
<feature type="non-terminal residue" evidence="3">
    <location>
        <position position="227"/>
    </location>
</feature>
<keyword evidence="3" id="KW-0436">Ligase</keyword>
<protein>
    <submittedName>
        <fullName evidence="3">RN19B ligase</fullName>
    </submittedName>
</protein>
<accession>A0A7L2RXD4</accession>
<comment type="caution">
    <text evidence="3">The sequence shown here is derived from an EMBL/GenBank/DDBJ whole genome shotgun (WGS) entry which is preliminary data.</text>
</comment>
<dbReference type="AlphaFoldDB" id="A0A7L2RXD4"/>
<keyword evidence="2" id="KW-0812">Transmembrane</keyword>
<evidence type="ECO:0000256" key="2">
    <source>
        <dbReference type="SAM" id="Phobius"/>
    </source>
</evidence>
<sequence length="227" mass="23667">LGQSRRSSLSGCQQCLSVSSSVLLSLFVSPLITVVIVGVGVPLMLTYVYGTVVVSLCRSRWGCGSSRTAADLGVVELENLAKRESHAAAQPCPEPSLLQVSPLEQGAQHHLPPTVNELWSVLPSPRLGEDGALDPTTPLPSSSRSPRPRPAWHSQSASTVALAGSMSEGQDTPDREGVTIEVEVSVEAVPRPAWQQSLSSALSGQSLSGDSLGTTSDMGSSMAVPVE</sequence>
<name>A0A7L2RXD4_9PASS</name>
<dbReference type="EMBL" id="VYZS01343887">
    <property type="protein sequence ID" value="NXS13942.1"/>
    <property type="molecule type" value="Genomic_DNA"/>
</dbReference>
<keyword evidence="2" id="KW-0472">Membrane</keyword>
<keyword evidence="2" id="KW-1133">Transmembrane helix</keyword>
<evidence type="ECO:0000256" key="1">
    <source>
        <dbReference type="SAM" id="MobiDB-lite"/>
    </source>
</evidence>
<feature type="region of interest" description="Disordered" evidence="1">
    <location>
        <begin position="126"/>
        <end position="178"/>
    </location>
</feature>
<feature type="compositionally biased region" description="Low complexity" evidence="1">
    <location>
        <begin position="195"/>
        <end position="217"/>
    </location>
</feature>
<keyword evidence="4" id="KW-1185">Reference proteome</keyword>
<organism evidence="3 4">
    <name type="scientific">Neodrepanis coruscans</name>
    <name type="common">wattled asity</name>
    <dbReference type="NCBI Taxonomy" id="254563"/>
    <lineage>
        <taxon>Eukaryota</taxon>
        <taxon>Metazoa</taxon>
        <taxon>Chordata</taxon>
        <taxon>Craniata</taxon>
        <taxon>Vertebrata</taxon>
        <taxon>Euteleostomi</taxon>
        <taxon>Archelosauria</taxon>
        <taxon>Archosauria</taxon>
        <taxon>Dinosauria</taxon>
        <taxon>Saurischia</taxon>
        <taxon>Theropoda</taxon>
        <taxon>Coelurosauria</taxon>
        <taxon>Aves</taxon>
        <taxon>Neognathae</taxon>
        <taxon>Neoaves</taxon>
        <taxon>Telluraves</taxon>
        <taxon>Australaves</taxon>
        <taxon>Passeriformes</taxon>
        <taxon>Philepittidae</taxon>
        <taxon>Neodrepanis</taxon>
    </lineage>
</organism>
<gene>
    <name evidence="3" type="primary">Rnf19b</name>
    <name evidence="3" type="ORF">NEOCOR_R09309</name>
</gene>
<feature type="region of interest" description="Disordered" evidence="1">
    <location>
        <begin position="195"/>
        <end position="227"/>
    </location>
</feature>